<accession>A0A4Q0SMS0</accession>
<comment type="caution">
    <text evidence="2">The sequence shown here is derived from an EMBL/GenBank/DDBJ whole genome shotgun (WGS) entry which is preliminary data.</text>
</comment>
<name>A0A4Q0SMS0_9BRAD</name>
<keyword evidence="1" id="KW-0732">Signal</keyword>
<feature type="chain" id="PRO_5020966998" description="Secreted protein" evidence="1">
    <location>
        <begin position="32"/>
        <end position="115"/>
    </location>
</feature>
<dbReference type="EMBL" id="LBJM01000024">
    <property type="protein sequence ID" value="RXH41053.1"/>
    <property type="molecule type" value="Genomic_DNA"/>
</dbReference>
<organism evidence="2 3">
    <name type="scientific">Bradyrhizobium zhanjiangense</name>
    <dbReference type="NCBI Taxonomy" id="1325107"/>
    <lineage>
        <taxon>Bacteria</taxon>
        <taxon>Pseudomonadati</taxon>
        <taxon>Pseudomonadota</taxon>
        <taxon>Alphaproteobacteria</taxon>
        <taxon>Hyphomicrobiales</taxon>
        <taxon>Nitrobacteraceae</taxon>
        <taxon>Bradyrhizobium</taxon>
    </lineage>
</organism>
<evidence type="ECO:0000313" key="3">
    <source>
        <dbReference type="Proteomes" id="UP000290565"/>
    </source>
</evidence>
<evidence type="ECO:0008006" key="4">
    <source>
        <dbReference type="Google" id="ProtNLM"/>
    </source>
</evidence>
<reference evidence="2 3" key="1">
    <citation type="submission" date="2015-04" db="EMBL/GenBank/DDBJ databases">
        <title>Comparative genomics of rhizobia nodulating Arachis hypogaea in China.</title>
        <authorList>
            <person name="Li Y."/>
        </authorList>
    </citation>
    <scope>NUCLEOTIDE SEQUENCE [LARGE SCALE GENOMIC DNA]</scope>
    <source>
        <strain evidence="2 3">CCBAU 51787</strain>
    </source>
</reference>
<feature type="signal peptide" evidence="1">
    <location>
        <begin position="1"/>
        <end position="31"/>
    </location>
</feature>
<dbReference type="Proteomes" id="UP000290565">
    <property type="component" value="Unassembled WGS sequence"/>
</dbReference>
<gene>
    <name evidence="2" type="ORF">XH94_09855</name>
</gene>
<protein>
    <recommendedName>
        <fullName evidence="4">Secreted protein</fullName>
    </recommendedName>
</protein>
<evidence type="ECO:0000256" key="1">
    <source>
        <dbReference type="SAM" id="SignalP"/>
    </source>
</evidence>
<evidence type="ECO:0000313" key="2">
    <source>
        <dbReference type="EMBL" id="RXH41053.1"/>
    </source>
</evidence>
<dbReference type="AlphaFoldDB" id="A0A4Q0SMS0"/>
<proteinExistence type="predicted"/>
<sequence>MPCFDVFSLFWLLWFSSRSALFLTMHTPAVAAEVGSVAAVDFMAAACALGRSTAARALRMCEAAHTAPQAAGMASLGVVTDTDQYKADLWRAQRSPEGPTAMRPTAEHIGVRRMV</sequence>